<gene>
    <name evidence="1" type="ORF">PG997_010179</name>
</gene>
<dbReference type="Proteomes" id="UP001433268">
    <property type="component" value="Unassembled WGS sequence"/>
</dbReference>
<dbReference type="RefSeq" id="XP_066666456.1">
    <property type="nucleotide sequence ID" value="XM_066814494.1"/>
</dbReference>
<sequence length="406" mass="45959">MANYLQNVINWKDIDFAGLSKWIRLVPGLQGPSLIERMLKLPRELFDAIVCHLTFQEQARLAFSCKAMYYYVRPVMDGFVWESPPLPLLEMMSRGRLRVEHVKQAEEAAKARGHVACPWCSIIHPPLRCLDQSDDGEFLCASHEYSDLDDTTHEVAWGTDAAYFPSPSGALGPPPREWHPLILYAFSLWSNRGRDTAPLRKAAGLDYVREDLEDCMERDEWRLNWVPGHGLFVYWRYSDWISPDDVGAEPGRDCCACGDYIECDPTQLNRGAFGGGAAVLHREWLDDDGAWRRSDTQMLSGPPREIVASEIRGCQRCGCDYQVAWQACATENHGAGHWLHFTTWIYLGKDIDIQAYYADTTEDPGDEDLTETDIGGWPFNLRSGPLDSPPFAIGEIARLSGFPDDY</sequence>
<evidence type="ECO:0008006" key="3">
    <source>
        <dbReference type="Google" id="ProtNLM"/>
    </source>
</evidence>
<dbReference type="EMBL" id="JAQQWN010000007">
    <property type="protein sequence ID" value="KAK8075516.1"/>
    <property type="molecule type" value="Genomic_DNA"/>
</dbReference>
<protein>
    <recommendedName>
        <fullName evidence="3">F-box domain-containing protein</fullName>
    </recommendedName>
</protein>
<organism evidence="1 2">
    <name type="scientific">Apiospora hydei</name>
    <dbReference type="NCBI Taxonomy" id="1337664"/>
    <lineage>
        <taxon>Eukaryota</taxon>
        <taxon>Fungi</taxon>
        <taxon>Dikarya</taxon>
        <taxon>Ascomycota</taxon>
        <taxon>Pezizomycotina</taxon>
        <taxon>Sordariomycetes</taxon>
        <taxon>Xylariomycetidae</taxon>
        <taxon>Amphisphaeriales</taxon>
        <taxon>Apiosporaceae</taxon>
        <taxon>Apiospora</taxon>
    </lineage>
</organism>
<accession>A0ABR1VYV2</accession>
<evidence type="ECO:0000313" key="2">
    <source>
        <dbReference type="Proteomes" id="UP001433268"/>
    </source>
</evidence>
<name>A0ABR1VYV2_9PEZI</name>
<keyword evidence="2" id="KW-1185">Reference proteome</keyword>
<dbReference type="GeneID" id="92047554"/>
<evidence type="ECO:0000313" key="1">
    <source>
        <dbReference type="EMBL" id="KAK8075516.1"/>
    </source>
</evidence>
<reference evidence="1 2" key="1">
    <citation type="submission" date="2023-01" db="EMBL/GenBank/DDBJ databases">
        <title>Analysis of 21 Apiospora genomes using comparative genomics revels a genus with tremendous synthesis potential of carbohydrate active enzymes and secondary metabolites.</title>
        <authorList>
            <person name="Sorensen T."/>
        </authorList>
    </citation>
    <scope>NUCLEOTIDE SEQUENCE [LARGE SCALE GENOMIC DNA]</scope>
    <source>
        <strain evidence="1 2">CBS 114990</strain>
    </source>
</reference>
<proteinExistence type="predicted"/>
<comment type="caution">
    <text evidence="1">The sequence shown here is derived from an EMBL/GenBank/DDBJ whole genome shotgun (WGS) entry which is preliminary data.</text>
</comment>